<evidence type="ECO:0000313" key="8">
    <source>
        <dbReference type="Proteomes" id="UP001329825"/>
    </source>
</evidence>
<keyword evidence="2" id="KW-0813">Transport</keyword>
<feature type="transmembrane region" description="Helical" evidence="6">
    <location>
        <begin position="332"/>
        <end position="351"/>
    </location>
</feature>
<sequence>MNYNNASIAAAADDKKNGFAGHGELPGTEGGYEDDMVLRELGYAQELPRTKTFFNMWMMTIVLSSIPYGLSTTFFYTLGNGGAMVAIWDFIIMSCIYVCVAVSLGEIASQYPVSGGVYYWSYMLSPTKLKPLVSWIVGWLSVVGNITVTLAVNFAIIVLGIIAILGQHFLHYVDPTQADDPLLTSSPNSSTWVLDGHEECATGMLPAMAEEAIKPETTIPRAMVWGVVVNGTLGLIFLLSIMFTLGDLETILASPTGQPLPEIFLEATGTHAAAFGLFFLSKFARDGGIPGRGFFGKTSKRLEMPLNGFLLQSIIQCALACIYFGSTAAFNAFLGVSVLSLGGACFVPILVSFLRGRKLITGAKYYKGKFGFFCNCVSIAWFLLAIPILSFPSYLPVTQENMNYAAVVFVGFASLSCIWYIIHGRKHYSGPPDGHTGL</sequence>
<proteinExistence type="predicted"/>
<evidence type="ECO:0000256" key="2">
    <source>
        <dbReference type="ARBA" id="ARBA00022448"/>
    </source>
</evidence>
<dbReference type="Gene3D" id="1.20.1740.10">
    <property type="entry name" value="Amino acid/polyamine transporter I"/>
    <property type="match status" value="1"/>
</dbReference>
<dbReference type="PANTHER" id="PTHR45649:SF3">
    <property type="entry name" value="POLYAMINE TRANSPORTER TPO5"/>
    <property type="match status" value="1"/>
</dbReference>
<dbReference type="InterPro" id="IPR004840">
    <property type="entry name" value="Amino_acid_permease_CS"/>
</dbReference>
<accession>A0ABZ1CP30</accession>
<keyword evidence="5 6" id="KW-0472">Membrane</keyword>
<feature type="transmembrane region" description="Helical" evidence="6">
    <location>
        <begin position="372"/>
        <end position="392"/>
    </location>
</feature>
<feature type="transmembrane region" description="Helical" evidence="6">
    <location>
        <begin position="305"/>
        <end position="326"/>
    </location>
</feature>
<gene>
    <name evidence="7" type="ORF">IL334_000407</name>
</gene>
<evidence type="ECO:0000256" key="5">
    <source>
        <dbReference type="ARBA" id="ARBA00023136"/>
    </source>
</evidence>
<feature type="transmembrane region" description="Helical" evidence="6">
    <location>
        <begin position="263"/>
        <end position="284"/>
    </location>
</feature>
<evidence type="ECO:0000256" key="4">
    <source>
        <dbReference type="ARBA" id="ARBA00022989"/>
    </source>
</evidence>
<organism evidence="7 8">
    <name type="scientific">Kwoniella shivajii</name>
    <dbReference type="NCBI Taxonomy" id="564305"/>
    <lineage>
        <taxon>Eukaryota</taxon>
        <taxon>Fungi</taxon>
        <taxon>Dikarya</taxon>
        <taxon>Basidiomycota</taxon>
        <taxon>Agaricomycotina</taxon>
        <taxon>Tremellomycetes</taxon>
        <taxon>Tremellales</taxon>
        <taxon>Cryptococcaceae</taxon>
        <taxon>Kwoniella</taxon>
    </lineage>
</organism>
<dbReference type="PANTHER" id="PTHR45649">
    <property type="entry name" value="AMINO-ACID PERMEASE BAT1"/>
    <property type="match status" value="1"/>
</dbReference>
<dbReference type="EMBL" id="CP141881">
    <property type="protein sequence ID" value="WRT63502.1"/>
    <property type="molecule type" value="Genomic_DNA"/>
</dbReference>
<feature type="transmembrane region" description="Helical" evidence="6">
    <location>
        <begin position="56"/>
        <end position="78"/>
    </location>
</feature>
<evidence type="ECO:0000313" key="7">
    <source>
        <dbReference type="EMBL" id="WRT63502.1"/>
    </source>
</evidence>
<comment type="subcellular location">
    <subcellularLocation>
        <location evidence="1">Membrane</location>
        <topology evidence="1">Multi-pass membrane protein</topology>
    </subcellularLocation>
</comment>
<keyword evidence="8" id="KW-1185">Reference proteome</keyword>
<dbReference type="InterPro" id="IPR002293">
    <property type="entry name" value="AA/rel_permease1"/>
</dbReference>
<keyword evidence="4 6" id="KW-1133">Transmembrane helix</keyword>
<evidence type="ECO:0008006" key="9">
    <source>
        <dbReference type="Google" id="ProtNLM"/>
    </source>
</evidence>
<evidence type="ECO:0000256" key="6">
    <source>
        <dbReference type="SAM" id="Phobius"/>
    </source>
</evidence>
<dbReference type="GeneID" id="87952538"/>
<protein>
    <recommendedName>
        <fullName evidence="9">Amino acid permease</fullName>
    </recommendedName>
</protein>
<feature type="transmembrane region" description="Helical" evidence="6">
    <location>
        <begin position="404"/>
        <end position="422"/>
    </location>
</feature>
<dbReference type="Proteomes" id="UP001329825">
    <property type="component" value="Chromosome 1"/>
</dbReference>
<evidence type="ECO:0000256" key="3">
    <source>
        <dbReference type="ARBA" id="ARBA00022692"/>
    </source>
</evidence>
<feature type="transmembrane region" description="Helical" evidence="6">
    <location>
        <begin position="132"/>
        <end position="165"/>
    </location>
</feature>
<reference evidence="7 8" key="1">
    <citation type="submission" date="2024-01" db="EMBL/GenBank/DDBJ databases">
        <title>Comparative genomics of Cryptococcus and Kwoniella reveals pathogenesis evolution and contrasting modes of karyotype evolution via chromosome fusion or intercentromeric recombination.</title>
        <authorList>
            <person name="Coelho M.A."/>
            <person name="David-Palma M."/>
            <person name="Shea T."/>
            <person name="Bowers K."/>
            <person name="McGinley-Smith S."/>
            <person name="Mohammad A.W."/>
            <person name="Gnirke A."/>
            <person name="Yurkov A.M."/>
            <person name="Nowrousian M."/>
            <person name="Sun S."/>
            <person name="Cuomo C.A."/>
            <person name="Heitman J."/>
        </authorList>
    </citation>
    <scope>NUCLEOTIDE SEQUENCE [LARGE SCALE GENOMIC DNA]</scope>
    <source>
        <strain evidence="7">CBS 11374</strain>
    </source>
</reference>
<feature type="transmembrane region" description="Helical" evidence="6">
    <location>
        <begin position="90"/>
        <end position="112"/>
    </location>
</feature>
<keyword evidence="3 6" id="KW-0812">Transmembrane</keyword>
<feature type="transmembrane region" description="Helical" evidence="6">
    <location>
        <begin position="222"/>
        <end position="243"/>
    </location>
</feature>
<evidence type="ECO:0000256" key="1">
    <source>
        <dbReference type="ARBA" id="ARBA00004141"/>
    </source>
</evidence>
<dbReference type="PROSITE" id="PS00218">
    <property type="entry name" value="AMINO_ACID_PERMEASE_1"/>
    <property type="match status" value="1"/>
</dbReference>
<dbReference type="RefSeq" id="XP_062788242.1">
    <property type="nucleotide sequence ID" value="XM_062932191.1"/>
</dbReference>
<dbReference type="Pfam" id="PF13520">
    <property type="entry name" value="AA_permease_2"/>
    <property type="match status" value="2"/>
</dbReference>
<dbReference type="PIRSF" id="PIRSF006060">
    <property type="entry name" value="AA_transporter"/>
    <property type="match status" value="1"/>
</dbReference>
<name>A0ABZ1CP30_9TREE</name>